<dbReference type="GO" id="GO:0044423">
    <property type="term" value="C:virion component"/>
    <property type="evidence" value="ECO:0007669"/>
    <property type="project" value="UniProtKB-KW"/>
</dbReference>
<dbReference type="GO" id="GO:0051701">
    <property type="term" value="P:biological process involved in interaction with host"/>
    <property type="evidence" value="ECO:0007669"/>
    <property type="project" value="UniProtKB-ARBA"/>
</dbReference>
<dbReference type="EMBL" id="KM236246">
    <property type="protein sequence ID" value="AIW03466.1"/>
    <property type="molecule type" value="Genomic_DNA"/>
</dbReference>
<sequence length="441" mass="48380">MTNYFRDKMYEDVNNPAEKIDAIGDRVDKERKKLHAVYVVDYDNLKVQVSQGYDWYPSIQKAFDVAKLQGAKAVVFPDEPNMYVSSTPTYYSTNAKPMFIGQGHGVTVLKGLNTATLLKISGGSGSFSGLSVENIGFQATAGSVNLEIAGTCNGLIRNCRFYSGKNAIVLHNANSGEFTEYIVAEDCVFDSGCQQVLQYKKTNGNESFHGSGLVRAKINQSDTETLPKIQIDAGCFPYNSPLDMQVWTRCATSLVKNNNTTKFASFYGTITLECFGSAYTGAIVDASTTKGIYFAGHVLALGNQFQYGKRLILVDRVQYNSDGSVTAWRKPYSLEGTITTGDNTVDVSLDSNISLELNVLVYGNNYEYSYLIKMYKNRTDNNGMLRVAETQREFNGAGYGPPVFTYSNGSLVISNTNFPATGLTYVVTASPLGGRSPYRLT</sequence>
<dbReference type="GeneID" id="24608043"/>
<dbReference type="RefSeq" id="YP_009151631.1">
    <property type="nucleotide sequence ID" value="NC_027374.1"/>
</dbReference>
<reference evidence="3 4" key="1">
    <citation type="submission" date="2014-07" db="EMBL/GenBank/DDBJ databases">
        <title>Complete Genome of Bacillus megaterium Myophage Moonbeam.</title>
        <authorList>
            <person name="Cadungog J.N."/>
            <person name="Khatemi B.E."/>
            <person name="Hernandez A.C."/>
            <person name="Everett G.F.K."/>
        </authorList>
    </citation>
    <scope>NUCLEOTIDE SEQUENCE [LARGE SCALE GENOMIC DNA]</scope>
</reference>
<proteinExistence type="predicted"/>
<protein>
    <submittedName>
        <fullName evidence="3">Uncharacterized protein</fullName>
    </submittedName>
</protein>
<gene>
    <name evidence="3" type="ORF">CPT_Moonbeam68</name>
</gene>
<keyword evidence="4" id="KW-1185">Reference proteome</keyword>
<dbReference type="SUPFAM" id="SSF51126">
    <property type="entry name" value="Pectin lyase-like"/>
    <property type="match status" value="1"/>
</dbReference>
<dbReference type="InterPro" id="IPR011050">
    <property type="entry name" value="Pectin_lyase_fold/virulence"/>
</dbReference>
<dbReference type="GO" id="GO:0019058">
    <property type="term" value="P:viral life cycle"/>
    <property type="evidence" value="ECO:0007669"/>
    <property type="project" value="UniProtKB-ARBA"/>
</dbReference>
<evidence type="ECO:0000256" key="1">
    <source>
        <dbReference type="ARBA" id="ARBA00004328"/>
    </source>
</evidence>
<evidence type="ECO:0000313" key="4">
    <source>
        <dbReference type="Proteomes" id="UP000030207"/>
    </source>
</evidence>
<keyword evidence="2" id="KW-0946">Virion</keyword>
<evidence type="ECO:0000313" key="3">
    <source>
        <dbReference type="EMBL" id="AIW03466.1"/>
    </source>
</evidence>
<evidence type="ECO:0000256" key="2">
    <source>
        <dbReference type="ARBA" id="ARBA00022844"/>
    </source>
</evidence>
<comment type="subcellular location">
    <subcellularLocation>
        <location evidence="1">Virion</location>
    </subcellularLocation>
</comment>
<dbReference type="KEGG" id="vg:24608043"/>
<name>A0A0A0RSI3_9CAUD</name>
<accession>A0A0A0RSI3</accession>
<dbReference type="Proteomes" id="UP000030207">
    <property type="component" value="Segment"/>
</dbReference>
<organism evidence="3 4">
    <name type="scientific">Bacillus phage Moonbeam</name>
    <dbReference type="NCBI Taxonomy" id="1540091"/>
    <lineage>
        <taxon>Viruses</taxon>
        <taxon>Duplodnaviria</taxon>
        <taxon>Heunggongvirae</taxon>
        <taxon>Uroviricota</taxon>
        <taxon>Caudoviricetes</taxon>
        <taxon>Herelleviridae</taxon>
        <taxon>Bastillevirinae</taxon>
        <taxon>Moonbeamvirus</taxon>
        <taxon>Moonbeamvirus moonbeam</taxon>
    </lineage>
</organism>